<reference evidence="8 9" key="1">
    <citation type="submission" date="2016-10" db="EMBL/GenBank/DDBJ databases">
        <authorList>
            <person name="de Groot N.N."/>
        </authorList>
    </citation>
    <scope>NUCLEOTIDE SEQUENCE [LARGE SCALE GENOMIC DNA]</scope>
    <source>
        <strain evidence="8 9">B7-7</strain>
    </source>
</reference>
<evidence type="ECO:0000256" key="4">
    <source>
        <dbReference type="ARBA" id="ARBA00023115"/>
    </source>
</evidence>
<dbReference type="PANTHER" id="PTHR43317">
    <property type="entry name" value="THERMOSPERMINE SYNTHASE ACAULIS5"/>
    <property type="match status" value="1"/>
</dbReference>
<feature type="transmembrane region" description="Helical" evidence="5">
    <location>
        <begin position="410"/>
        <end position="436"/>
    </location>
</feature>
<gene>
    <name evidence="5" type="primary">speE</name>
    <name evidence="8" type="ORF">SAMN05421693_11513</name>
</gene>
<dbReference type="NCBIfam" id="NF037959">
    <property type="entry name" value="MFS_SpdSyn"/>
    <property type="match status" value="1"/>
</dbReference>
<comment type="caution">
    <text evidence="5">Lacks conserved residue(s) required for the propagation of feature annotation.</text>
</comment>
<comment type="pathway">
    <text evidence="5">Amine and polyamine biosynthesis; spermidine biosynthesis; spermidine from putrescine: step 1/1.</text>
</comment>
<keyword evidence="2 5" id="KW-0808">Transferase</keyword>
<accession>A0A1H9CTQ7</accession>
<feature type="transmembrane region" description="Helical" evidence="5">
    <location>
        <begin position="186"/>
        <end position="204"/>
    </location>
</feature>
<protein>
    <recommendedName>
        <fullName evidence="5">Polyamine aminopropyltransferase</fullName>
    </recommendedName>
    <alternativeName>
        <fullName evidence="5">Putrescine aminopropyltransferase</fullName>
        <shortName evidence="5">PAPT</shortName>
    </alternativeName>
    <alternativeName>
        <fullName evidence="5">Spermidine synthase</fullName>
        <shortName evidence="5">SPDS</shortName>
        <shortName evidence="5">SPDSY</shortName>
        <ecNumber evidence="5">2.5.1.16</ecNumber>
    </alternativeName>
</protein>
<dbReference type="GO" id="GO:0010487">
    <property type="term" value="F:thermospermine synthase activity"/>
    <property type="evidence" value="ECO:0007669"/>
    <property type="project" value="UniProtKB-ARBA"/>
</dbReference>
<dbReference type="GO" id="GO:0005886">
    <property type="term" value="C:plasma membrane"/>
    <property type="evidence" value="ECO:0007669"/>
    <property type="project" value="UniProtKB-SubCell"/>
</dbReference>
<dbReference type="RefSeq" id="WP_090206629.1">
    <property type="nucleotide sequence ID" value="NZ_FOFO01000015.1"/>
</dbReference>
<feature type="transmembrane region" description="Helical" evidence="5">
    <location>
        <begin position="274"/>
        <end position="297"/>
    </location>
</feature>
<evidence type="ECO:0000313" key="8">
    <source>
        <dbReference type="EMBL" id="SEQ04521.1"/>
    </source>
</evidence>
<evidence type="ECO:0000256" key="1">
    <source>
        <dbReference type="ARBA" id="ARBA00007867"/>
    </source>
</evidence>
<feature type="transmembrane region" description="Helical" evidence="5">
    <location>
        <begin position="121"/>
        <end position="145"/>
    </location>
</feature>
<comment type="function">
    <text evidence="5">Catalyzes the irreversible transfer of a propylamine group from the amino donor S-adenosylmethioninamine (decarboxy-AdoMet) to putrescine (1,4-diaminobutane) to yield spermidine.</text>
</comment>
<keyword evidence="5" id="KW-0472">Membrane</keyword>
<dbReference type="SUPFAM" id="SSF103473">
    <property type="entry name" value="MFS general substrate transporter"/>
    <property type="match status" value="1"/>
</dbReference>
<dbReference type="AlphaFoldDB" id="A0A1H9CTQ7"/>
<keyword evidence="5" id="KW-1133">Transmembrane helix</keyword>
<dbReference type="HAMAP" id="MF_00198">
    <property type="entry name" value="Spermidine_synth"/>
    <property type="match status" value="1"/>
</dbReference>
<dbReference type="UniPathway" id="UPA00248">
    <property type="reaction ID" value="UER00314"/>
</dbReference>
<dbReference type="Pfam" id="PF01564">
    <property type="entry name" value="Spermine_synth"/>
    <property type="match status" value="1"/>
</dbReference>
<evidence type="ECO:0000259" key="7">
    <source>
        <dbReference type="PROSITE" id="PS51006"/>
    </source>
</evidence>
<feature type="transmembrane region" description="Helical" evidence="5">
    <location>
        <begin position="348"/>
        <end position="374"/>
    </location>
</feature>
<dbReference type="GO" id="GO:0004766">
    <property type="term" value="F:spermidine synthase activity"/>
    <property type="evidence" value="ECO:0007669"/>
    <property type="project" value="UniProtKB-UniRule"/>
</dbReference>
<dbReference type="PANTHER" id="PTHR43317:SF1">
    <property type="entry name" value="THERMOSPERMINE SYNTHASE ACAULIS5"/>
    <property type="match status" value="1"/>
</dbReference>
<name>A0A1H9CTQ7_9GAMM</name>
<comment type="similarity">
    <text evidence="1 5">Belongs to the spermidine/spermine synthase family.</text>
</comment>
<feature type="domain" description="PABS" evidence="7">
    <location>
        <begin position="523"/>
        <end position="698"/>
    </location>
</feature>
<evidence type="ECO:0000256" key="5">
    <source>
        <dbReference type="HAMAP-Rule" id="MF_00198"/>
    </source>
</evidence>
<feature type="binding site" evidence="5">
    <location>
        <position position="562"/>
    </location>
    <ligand>
        <name>S-methyl-5'-thioadenosine</name>
        <dbReference type="ChEBI" id="CHEBI:17509"/>
    </ligand>
</feature>
<evidence type="ECO:0000256" key="6">
    <source>
        <dbReference type="PROSITE-ProRule" id="PRU00354"/>
    </source>
</evidence>
<dbReference type="EMBL" id="FOFO01000015">
    <property type="protein sequence ID" value="SEQ04521.1"/>
    <property type="molecule type" value="Genomic_DNA"/>
</dbReference>
<keyword evidence="3 5" id="KW-0745">Spermidine biosynthesis</keyword>
<dbReference type="InterPro" id="IPR029063">
    <property type="entry name" value="SAM-dependent_MTases_sf"/>
</dbReference>
<feature type="transmembrane region" description="Helical" evidence="5">
    <location>
        <begin position="40"/>
        <end position="60"/>
    </location>
</feature>
<comment type="subcellular location">
    <subcellularLocation>
        <location evidence="5">Cell membrane</location>
        <topology evidence="5">Multi-pass membrane protein</topology>
    </subcellularLocation>
</comment>
<organism evidence="8 9">
    <name type="scientific">Ectothiorhodospira magna</name>
    <dbReference type="NCBI Taxonomy" id="867345"/>
    <lineage>
        <taxon>Bacteria</taxon>
        <taxon>Pseudomonadati</taxon>
        <taxon>Pseudomonadota</taxon>
        <taxon>Gammaproteobacteria</taxon>
        <taxon>Chromatiales</taxon>
        <taxon>Ectothiorhodospiraceae</taxon>
        <taxon>Ectothiorhodospira</taxon>
    </lineage>
</organism>
<evidence type="ECO:0000313" key="9">
    <source>
        <dbReference type="Proteomes" id="UP000199496"/>
    </source>
</evidence>
<dbReference type="CDD" id="cd02440">
    <property type="entry name" value="AdoMet_MTases"/>
    <property type="match status" value="1"/>
</dbReference>
<feature type="transmembrane region" description="Helical" evidence="5">
    <location>
        <begin position="72"/>
        <end position="92"/>
    </location>
</feature>
<dbReference type="GO" id="GO:0008295">
    <property type="term" value="P:spermidine biosynthetic process"/>
    <property type="evidence" value="ECO:0007669"/>
    <property type="project" value="UniProtKB-UniRule"/>
</dbReference>
<dbReference type="Gene3D" id="3.40.50.150">
    <property type="entry name" value="Vaccinia Virus protein VP39"/>
    <property type="match status" value="1"/>
</dbReference>
<dbReference type="InterPro" id="IPR001045">
    <property type="entry name" value="Spermi_synthase"/>
</dbReference>
<sequence length="855" mass="92390">MVSTPLRWAIAALFFLSGFAALVYQVLWVRELGLLFGSTAQAAALAIAVFFAGLAVGGWFWGRMAPRVKSALATFGLLEVAVALTALGHFFLTDLYHGLYPALYALIGDHPWADQALKVGLATLILFPPAFLMGGTLPMMGQFMVPVVGRLSTTGTALYALNTFGSAVGALAAGFLLPVLLGFHGAYLLAIGIDLVVGIIAILLGRRIRSRGTGTHPAPVEPFPAEVVAGEPASQWSSLPPRLVGVIAFASGLATLGVEVLWTRLFAQVLQNSVYTYAIVLVSFLVALSLGALMANALARIRRLPPQGVLGVLLLLSAGVIAASPWAFHAATDGLNYVGAGAGWRDYLAAVSATAIAVMVLPGILLGAVLPYLLRAVEASRPEPGRIIGQLVAANTSGAILGSLAAGFVLLPWIGVTGSLLVFAAIYLALVIWLIWRTPAPLSWRLTGAAPLAAICLTLLIWHPQGLSVSRLDQAAGESLLDVREGSHATATVVQRGEHRVLRVNNYYTLGGTTSLESERNRTLIPMMTHPDPRRVFYLGMGTGITAGTSLMFPVERVDVCELLPEVVELAKIHFHPWNNGLFQDPRVTVRAQDGHHCLRHTRQRYDVIISDLFTPWKAGTGNLYTREHYEVARARLADGGLFVQWLPLYQLTERELGSIGRTMQAVFPQVVAWRGDMFPTGSILALVGTEADVTLDPDVLVRHGRALAGNPSLPAPLLQAVSLRFYAGNVGLSQVFDDYPVNTRNRPVVEYGAPRSQRRVHTGEARWVIGAELGALYEALSRQVPPHQDPYLSRLQPRELGYVHAGRHYYHYRVLARHGHEALAGQHLEAFLRLTPFEIAPSPSPEETGSRWEE</sequence>
<feature type="transmembrane region" description="Helical" evidence="5">
    <location>
        <begin position="7"/>
        <end position="28"/>
    </location>
</feature>
<evidence type="ECO:0000256" key="3">
    <source>
        <dbReference type="ARBA" id="ARBA00023066"/>
    </source>
</evidence>
<dbReference type="InterPro" id="IPR030374">
    <property type="entry name" value="PABS"/>
</dbReference>
<dbReference type="PROSITE" id="PS51006">
    <property type="entry name" value="PABS_2"/>
    <property type="match status" value="1"/>
</dbReference>
<keyword evidence="5" id="KW-1003">Cell membrane</keyword>
<feature type="transmembrane region" description="Helical" evidence="5">
    <location>
        <begin position="243"/>
        <end position="262"/>
    </location>
</feature>
<keyword evidence="4 5" id="KW-0620">Polyamine biosynthesis</keyword>
<feature type="transmembrane region" description="Helical" evidence="5">
    <location>
        <begin position="309"/>
        <end position="328"/>
    </location>
</feature>
<dbReference type="SUPFAM" id="SSF53335">
    <property type="entry name" value="S-adenosyl-L-methionine-dependent methyltransferases"/>
    <property type="match status" value="1"/>
</dbReference>
<dbReference type="Proteomes" id="UP000199496">
    <property type="component" value="Unassembled WGS sequence"/>
</dbReference>
<keyword evidence="9" id="KW-1185">Reference proteome</keyword>
<evidence type="ECO:0000256" key="2">
    <source>
        <dbReference type="ARBA" id="ARBA00022679"/>
    </source>
</evidence>
<comment type="subunit">
    <text evidence="5">Homodimer or homotetramer.</text>
</comment>
<dbReference type="EC" id="2.5.1.16" evidence="5"/>
<dbReference type="OrthoDB" id="5516475at2"/>
<feature type="active site" description="Proton acceptor" evidence="5 6">
    <location>
        <position position="612"/>
    </location>
</feature>
<feature type="binding site" evidence="5">
    <location>
        <begin position="594"/>
        <end position="595"/>
    </location>
    <ligand>
        <name>S-methyl-5'-thioadenosine</name>
        <dbReference type="ChEBI" id="CHEBI:17509"/>
    </ligand>
</feature>
<keyword evidence="5" id="KW-0812">Transmembrane</keyword>
<dbReference type="STRING" id="867345.SAMN05421693_11513"/>
<feature type="transmembrane region" description="Helical" evidence="5">
    <location>
        <begin position="442"/>
        <end position="462"/>
    </location>
</feature>
<dbReference type="InterPro" id="IPR036259">
    <property type="entry name" value="MFS_trans_sf"/>
</dbReference>
<feature type="transmembrane region" description="Helical" evidence="5">
    <location>
        <begin position="157"/>
        <end position="180"/>
    </location>
</feature>
<comment type="catalytic activity">
    <reaction evidence="5">
        <text>S-adenosyl 3-(methylsulfanyl)propylamine + putrescine = S-methyl-5'-thioadenosine + spermidine + H(+)</text>
        <dbReference type="Rhea" id="RHEA:12721"/>
        <dbReference type="ChEBI" id="CHEBI:15378"/>
        <dbReference type="ChEBI" id="CHEBI:17509"/>
        <dbReference type="ChEBI" id="CHEBI:57443"/>
        <dbReference type="ChEBI" id="CHEBI:57834"/>
        <dbReference type="ChEBI" id="CHEBI:326268"/>
        <dbReference type="EC" id="2.5.1.16"/>
    </reaction>
</comment>
<proteinExistence type="inferred from homology"/>